<feature type="domain" description="FAD/NAD(P)-binding" evidence="12">
    <location>
        <begin position="102"/>
        <end position="436"/>
    </location>
</feature>
<evidence type="ECO:0000313" key="14">
    <source>
        <dbReference type="EMBL" id="KGO70465.1"/>
    </source>
</evidence>
<dbReference type="InterPro" id="IPR045024">
    <property type="entry name" value="NDH-2"/>
</dbReference>
<protein>
    <recommendedName>
        <fullName evidence="2">NADH:ubiquinone reductase (non-electrogenic)</fullName>
        <ecNumber evidence="2">1.6.5.9</ecNumber>
    </recommendedName>
</protein>
<dbReference type="EMBL" id="JQGA01001043">
    <property type="protein sequence ID" value="KGO70465.1"/>
    <property type="molecule type" value="Genomic_DNA"/>
</dbReference>
<dbReference type="HOGENOM" id="CLU_021377_1_0_1"/>
<keyword evidence="6" id="KW-0560">Oxidoreductase</keyword>
<dbReference type="OMA" id="QIPAQKD"/>
<organism evidence="14 15">
    <name type="scientific">Penicillium italicum</name>
    <name type="common">Blue mold</name>
    <dbReference type="NCBI Taxonomy" id="40296"/>
    <lineage>
        <taxon>Eukaryota</taxon>
        <taxon>Fungi</taxon>
        <taxon>Dikarya</taxon>
        <taxon>Ascomycota</taxon>
        <taxon>Pezizomycotina</taxon>
        <taxon>Eurotiomycetes</taxon>
        <taxon>Eurotiomycetidae</taxon>
        <taxon>Eurotiales</taxon>
        <taxon>Aspergillaceae</taxon>
        <taxon>Penicillium</taxon>
    </lineage>
</organism>
<accession>A0A0A2L1H9</accession>
<keyword evidence="5" id="KW-0809">Transit peptide</keyword>
<dbReference type="InterPro" id="IPR054585">
    <property type="entry name" value="NDH2-like_C"/>
</dbReference>
<name>A0A0A2L1H9_PENIT</name>
<dbReference type="PRINTS" id="PR00368">
    <property type="entry name" value="FADPNR"/>
</dbReference>
<evidence type="ECO:0000256" key="6">
    <source>
        <dbReference type="ARBA" id="ARBA00023002"/>
    </source>
</evidence>
<evidence type="ECO:0000313" key="15">
    <source>
        <dbReference type="Proteomes" id="UP000030104"/>
    </source>
</evidence>
<dbReference type="EC" id="1.6.5.9" evidence="2"/>
<evidence type="ECO:0000259" key="12">
    <source>
        <dbReference type="Pfam" id="PF07992"/>
    </source>
</evidence>
<dbReference type="PhylomeDB" id="A0A0A2L1H9"/>
<dbReference type="InterPro" id="IPR036188">
    <property type="entry name" value="FAD/NAD-bd_sf"/>
</dbReference>
<dbReference type="Proteomes" id="UP000030104">
    <property type="component" value="Unassembled WGS sequence"/>
</dbReference>
<comment type="caution">
    <text evidence="14">The sequence shown here is derived from an EMBL/GenBank/DDBJ whole genome shotgun (WGS) entry which is preliminary data.</text>
</comment>
<dbReference type="PANTHER" id="PTHR43706:SF47">
    <property type="entry name" value="EXTERNAL NADH-UBIQUINONE OXIDOREDUCTASE 1, MITOCHONDRIAL-RELATED"/>
    <property type="match status" value="1"/>
</dbReference>
<dbReference type="GO" id="GO:0005739">
    <property type="term" value="C:mitochondrion"/>
    <property type="evidence" value="ECO:0007669"/>
    <property type="project" value="UniProtKB-ARBA"/>
</dbReference>
<evidence type="ECO:0000256" key="5">
    <source>
        <dbReference type="ARBA" id="ARBA00022946"/>
    </source>
</evidence>
<dbReference type="Pfam" id="PF07992">
    <property type="entry name" value="Pyr_redox_2"/>
    <property type="match status" value="1"/>
</dbReference>
<evidence type="ECO:0000256" key="3">
    <source>
        <dbReference type="ARBA" id="ARBA00022630"/>
    </source>
</evidence>
<evidence type="ECO:0000256" key="7">
    <source>
        <dbReference type="ARBA" id="ARBA00023027"/>
    </source>
</evidence>
<comment type="catalytic activity">
    <reaction evidence="8">
        <text>a quinone + NADH + H(+) = a quinol + NAD(+)</text>
        <dbReference type="Rhea" id="RHEA:46160"/>
        <dbReference type="ChEBI" id="CHEBI:15378"/>
        <dbReference type="ChEBI" id="CHEBI:24646"/>
        <dbReference type="ChEBI" id="CHEBI:57540"/>
        <dbReference type="ChEBI" id="CHEBI:57945"/>
        <dbReference type="ChEBI" id="CHEBI:132124"/>
        <dbReference type="EC" id="1.6.5.9"/>
    </reaction>
</comment>
<gene>
    <name evidence="14" type="ORF">PITC_014750</name>
</gene>
<dbReference type="Pfam" id="PF22366">
    <property type="entry name" value="NDH2_C"/>
    <property type="match status" value="1"/>
</dbReference>
<evidence type="ECO:0000259" key="13">
    <source>
        <dbReference type="Pfam" id="PF22366"/>
    </source>
</evidence>
<comment type="catalytic activity">
    <reaction evidence="9">
        <text>a ubiquinone + NADH + H(+) = a ubiquinol + NAD(+)</text>
        <dbReference type="Rhea" id="RHEA:23152"/>
        <dbReference type="Rhea" id="RHEA-COMP:9565"/>
        <dbReference type="Rhea" id="RHEA-COMP:9566"/>
        <dbReference type="ChEBI" id="CHEBI:15378"/>
        <dbReference type="ChEBI" id="CHEBI:16389"/>
        <dbReference type="ChEBI" id="CHEBI:17976"/>
        <dbReference type="ChEBI" id="CHEBI:57540"/>
        <dbReference type="ChEBI" id="CHEBI:57945"/>
    </reaction>
</comment>
<dbReference type="PANTHER" id="PTHR43706">
    <property type="entry name" value="NADH DEHYDROGENASE"/>
    <property type="match status" value="1"/>
</dbReference>
<keyword evidence="10" id="KW-0175">Coiled coil</keyword>
<reference evidence="14 15" key="1">
    <citation type="journal article" date="2015" name="Mol. Plant Microbe Interact.">
        <title>Genome, transcriptome, and functional analyses of Penicillium expansum provide new insights into secondary metabolism and pathogenicity.</title>
        <authorList>
            <person name="Ballester A.R."/>
            <person name="Marcet-Houben M."/>
            <person name="Levin E."/>
            <person name="Sela N."/>
            <person name="Selma-Lazaro C."/>
            <person name="Carmona L."/>
            <person name="Wisniewski M."/>
            <person name="Droby S."/>
            <person name="Gonzalez-Candelas L."/>
            <person name="Gabaldon T."/>
        </authorList>
    </citation>
    <scope>NUCLEOTIDE SEQUENCE [LARGE SCALE GENOMIC DNA]</scope>
    <source>
        <strain evidence="14 15">PHI-1</strain>
    </source>
</reference>
<evidence type="ECO:0000256" key="8">
    <source>
        <dbReference type="ARBA" id="ARBA00047599"/>
    </source>
</evidence>
<evidence type="ECO:0000256" key="1">
    <source>
        <dbReference type="ARBA" id="ARBA00005272"/>
    </source>
</evidence>
<feature type="domain" description="External alternative NADH-ubiquinone oxidoreductase-like C-terminal" evidence="13">
    <location>
        <begin position="499"/>
        <end position="563"/>
    </location>
</feature>
<feature type="region of interest" description="Disordered" evidence="11">
    <location>
        <begin position="1"/>
        <end position="24"/>
    </location>
</feature>
<dbReference type="AlphaFoldDB" id="A0A0A2L1H9"/>
<dbReference type="GO" id="GO:0050136">
    <property type="term" value="F:NADH dehydrogenase (quinone) (non-electrogenic) activity"/>
    <property type="evidence" value="ECO:0007669"/>
    <property type="project" value="UniProtKB-EC"/>
</dbReference>
<feature type="compositionally biased region" description="Low complexity" evidence="11">
    <location>
        <begin position="1"/>
        <end position="23"/>
    </location>
</feature>
<dbReference type="Gene3D" id="3.50.50.100">
    <property type="match status" value="1"/>
</dbReference>
<keyword evidence="4" id="KW-0274">FAD</keyword>
<feature type="coiled-coil region" evidence="10">
    <location>
        <begin position="442"/>
        <end position="469"/>
    </location>
</feature>
<evidence type="ECO:0000256" key="10">
    <source>
        <dbReference type="SAM" id="Coils"/>
    </source>
</evidence>
<comment type="similarity">
    <text evidence="1">Belongs to the NADH dehydrogenase family.</text>
</comment>
<keyword evidence="3" id="KW-0285">Flavoprotein</keyword>
<keyword evidence="15" id="KW-1185">Reference proteome</keyword>
<dbReference type="SUPFAM" id="SSF51905">
    <property type="entry name" value="FAD/NAD(P)-binding domain"/>
    <property type="match status" value="2"/>
</dbReference>
<evidence type="ECO:0000256" key="2">
    <source>
        <dbReference type="ARBA" id="ARBA00012637"/>
    </source>
</evidence>
<evidence type="ECO:0000256" key="11">
    <source>
        <dbReference type="SAM" id="MobiDB-lite"/>
    </source>
</evidence>
<sequence length="567" mass="63761">MAPSIMQLSSMTRRSMSTSQSLRARPVRSIKVSQSVSRIARRGYADAAPSPAPKPKKRFRALRWAWRLTWLSAIGLTGTVAYSIFDLRQPPDQSPPDPSKKTLVILGTGWGSVSLLKKLDTENYNVIVVSPRNYFLFTPLLPSSTTGLIEHRSIMEPIRNILRHKKASVQFYEAEATKIDYEKRVVYISDDSEVKGDISHTEVPFDMLVIGVGAENATFGIPGVRENSCFLKEVGDAQNIRKRIMDCIETACFKDQTEDEVKRLLHMVVVGGGPTGVEFAGELKDFFNDDLKKWIPEIKDNFHVTLVEALPNVLPMFSKQLIEYTESTFKEEEISIRTKTMVKKVTDKYIQAEVTKPDGSKELETIPYGLLVWATGNAIRGVVRDLMSQIPAQADSRRGLAVNEYLVVNGTENVWAVGDCAIANYAPTAQVASQEGAFLGRLFNTMAKAEALEQELETLSERQSQAKGDEERNQIFDEIRERQKQLRRNKQIGPFQYSHQGSLAYIGKERAVADISWLSGNIASGGTMTYLFWRSAYLSMCFSTRNRVLVCVDWVKARLFGRDVSRE</sequence>
<dbReference type="InterPro" id="IPR023753">
    <property type="entry name" value="FAD/NAD-binding_dom"/>
</dbReference>
<keyword evidence="7" id="KW-0520">NAD</keyword>
<evidence type="ECO:0000256" key="4">
    <source>
        <dbReference type="ARBA" id="ARBA00022827"/>
    </source>
</evidence>
<evidence type="ECO:0000256" key="9">
    <source>
        <dbReference type="ARBA" id="ARBA00049010"/>
    </source>
</evidence>
<proteinExistence type="inferred from homology"/>
<dbReference type="STRING" id="40296.A0A0A2L1H9"/>
<dbReference type="OrthoDB" id="3244603at2759"/>